<evidence type="ECO:0000259" key="6">
    <source>
        <dbReference type="PROSITE" id="PS50054"/>
    </source>
</evidence>
<dbReference type="GO" id="GO:0004725">
    <property type="term" value="F:protein tyrosine phosphatase activity"/>
    <property type="evidence" value="ECO:0007669"/>
    <property type="project" value="UniProtKB-EC"/>
</dbReference>
<dbReference type="InterPro" id="IPR000340">
    <property type="entry name" value="Dual-sp_phosphatase_cat-dom"/>
</dbReference>
<dbReference type="GO" id="GO:0008138">
    <property type="term" value="F:protein tyrosine/serine/threonine phosphatase activity"/>
    <property type="evidence" value="ECO:0007669"/>
    <property type="project" value="TreeGrafter"/>
</dbReference>
<dbReference type="VEuPathDB" id="FungiDB:CC1G_15152"/>
<dbReference type="HOGENOM" id="CLU_023312_4_0_1"/>
<sequence length="453" mass="48510">MDTGRPASSAQASILNAIKATQAYRPTVEYGDEGGVVDEESLILPGLWRDMNEIVPGLWLGGLPSALNAANLKEKGIGSVVSVLRGSVKIKETFIRHQIEIDDVEDSDILSHLLPAVKFIEAELGKGRGVLVHCQAGVSRSSTVVAAYLMYTQKLSPEEALEVVRKARPVIEPNAGFRRQLDLFHEAKHQVSQDNPYVRRFYMERNASSIAAAGSSAPNSGKPAMLGELPAKQTASPSTPATESTPAKKLSRRIRCKKCRHELAAREHMLDHGQIGPPTPPPTPARSLDEDPTPTSALDDLKELDKALDASSPSSPSSTSSAAQAEKRGQDASNSIQALVHTVKRNGNSSLPSTLPISIAPDGSRFIDLSGRPAAGTTATLRPNGGSQSHPPAPPPILINHKCSGYYVEPMKWMEDPFNGETAGKITCPNKRCKAKLGNFDWAGILYKSVKGG</sequence>
<feature type="compositionally biased region" description="Basic and acidic residues" evidence="5">
    <location>
        <begin position="299"/>
        <end position="308"/>
    </location>
</feature>
<feature type="region of interest" description="Disordered" evidence="5">
    <location>
        <begin position="375"/>
        <end position="396"/>
    </location>
</feature>
<keyword evidence="3" id="KW-0378">Hydrolase</keyword>
<dbReference type="RefSeq" id="XP_002910513.1">
    <property type="nucleotide sequence ID" value="XM_002910467.1"/>
</dbReference>
<feature type="region of interest" description="Disordered" evidence="5">
    <location>
        <begin position="268"/>
        <end position="333"/>
    </location>
</feature>
<dbReference type="InParanoid" id="D6RPR9"/>
<dbReference type="InterPro" id="IPR020422">
    <property type="entry name" value="TYR_PHOSPHATASE_DUAL_dom"/>
</dbReference>
<dbReference type="EC" id="3.1.3.48" evidence="2"/>
<dbReference type="PROSITE" id="PS50056">
    <property type="entry name" value="TYR_PHOSPHATASE_2"/>
    <property type="match status" value="1"/>
</dbReference>
<feature type="domain" description="Tyrosine specific protein phosphatases" evidence="7">
    <location>
        <begin position="111"/>
        <end position="169"/>
    </location>
</feature>
<evidence type="ECO:0000256" key="5">
    <source>
        <dbReference type="SAM" id="MobiDB-lite"/>
    </source>
</evidence>
<evidence type="ECO:0000256" key="2">
    <source>
        <dbReference type="ARBA" id="ARBA00013064"/>
    </source>
</evidence>
<comment type="caution">
    <text evidence="8">The sequence shown here is derived from an EMBL/GenBank/DDBJ whole genome shotgun (WGS) entry which is preliminary data.</text>
</comment>
<dbReference type="SMART" id="SM00195">
    <property type="entry name" value="DSPc"/>
    <property type="match status" value="1"/>
</dbReference>
<gene>
    <name evidence="8" type="ORF">CC1G_15152</name>
</gene>
<dbReference type="AlphaFoldDB" id="D6RPR9"/>
<dbReference type="Proteomes" id="UP000001861">
    <property type="component" value="Unassembled WGS sequence"/>
</dbReference>
<feature type="compositionally biased region" description="Low complexity" evidence="5">
    <location>
        <begin position="309"/>
        <end position="323"/>
    </location>
</feature>
<accession>D6RPR9</accession>
<dbReference type="InterPro" id="IPR029021">
    <property type="entry name" value="Prot-tyrosine_phosphatase-like"/>
</dbReference>
<dbReference type="InterPro" id="IPR000387">
    <property type="entry name" value="Tyr_Pase_dom"/>
</dbReference>
<dbReference type="Gene3D" id="3.90.190.10">
    <property type="entry name" value="Protein tyrosine phosphatase superfamily"/>
    <property type="match status" value="1"/>
</dbReference>
<dbReference type="SUPFAM" id="SSF52799">
    <property type="entry name" value="(Phosphotyrosine protein) phosphatases II"/>
    <property type="match status" value="1"/>
</dbReference>
<dbReference type="PROSITE" id="PS50054">
    <property type="entry name" value="TYR_PHOSPHATASE_DUAL"/>
    <property type="match status" value="1"/>
</dbReference>
<keyword evidence="9" id="KW-1185">Reference proteome</keyword>
<evidence type="ECO:0000256" key="4">
    <source>
        <dbReference type="ARBA" id="ARBA00022912"/>
    </source>
</evidence>
<dbReference type="OrthoDB" id="2017893at2759"/>
<dbReference type="GO" id="GO:0005634">
    <property type="term" value="C:nucleus"/>
    <property type="evidence" value="ECO:0007669"/>
    <property type="project" value="TreeGrafter"/>
</dbReference>
<dbReference type="KEGG" id="cci:CC1G_15152"/>
<dbReference type="EMBL" id="AACS02000009">
    <property type="protein sequence ID" value="EFI27019.1"/>
    <property type="molecule type" value="Genomic_DNA"/>
</dbReference>
<dbReference type="GeneID" id="9378374"/>
<protein>
    <recommendedName>
        <fullName evidence="2">protein-tyrosine-phosphatase</fullName>
        <ecNumber evidence="2">3.1.3.48</ecNumber>
    </recommendedName>
</protein>
<evidence type="ECO:0000256" key="1">
    <source>
        <dbReference type="ARBA" id="ARBA00008601"/>
    </source>
</evidence>
<proteinExistence type="inferred from homology"/>
<evidence type="ECO:0000256" key="3">
    <source>
        <dbReference type="ARBA" id="ARBA00022801"/>
    </source>
</evidence>
<comment type="similarity">
    <text evidence="1">Belongs to the protein-tyrosine phosphatase family. Non-receptor class dual specificity subfamily.</text>
</comment>
<dbReference type="InterPro" id="IPR016130">
    <property type="entry name" value="Tyr_Pase_AS"/>
</dbReference>
<dbReference type="FunFam" id="3.90.190.10:FF:000157">
    <property type="entry name" value="Protein-tyrosine phosphatase"/>
    <property type="match status" value="1"/>
</dbReference>
<dbReference type="Pfam" id="PF00782">
    <property type="entry name" value="DSPc"/>
    <property type="match status" value="1"/>
</dbReference>
<organism evidence="8 9">
    <name type="scientific">Coprinopsis cinerea (strain Okayama-7 / 130 / ATCC MYA-4618 / FGSC 9003)</name>
    <name type="common">Inky cap fungus</name>
    <name type="synonym">Hormographiella aspergillata</name>
    <dbReference type="NCBI Taxonomy" id="240176"/>
    <lineage>
        <taxon>Eukaryota</taxon>
        <taxon>Fungi</taxon>
        <taxon>Dikarya</taxon>
        <taxon>Basidiomycota</taxon>
        <taxon>Agaricomycotina</taxon>
        <taxon>Agaricomycetes</taxon>
        <taxon>Agaricomycetidae</taxon>
        <taxon>Agaricales</taxon>
        <taxon>Agaricineae</taxon>
        <taxon>Psathyrellaceae</taxon>
        <taxon>Coprinopsis</taxon>
    </lineage>
</organism>
<dbReference type="FunCoup" id="D6RPR9">
    <property type="interactions" value="536"/>
</dbReference>
<dbReference type="PANTHER" id="PTHR45848">
    <property type="entry name" value="DUAL SPECIFICITY PROTEIN PHOSPHATASE 12 FAMILY MEMBER"/>
    <property type="match status" value="1"/>
</dbReference>
<dbReference type="OMA" id="FAWQGMQ"/>
<feature type="domain" description="Tyrosine-protein phosphatase" evidence="6">
    <location>
        <begin position="50"/>
        <end position="190"/>
    </location>
</feature>
<evidence type="ECO:0000313" key="9">
    <source>
        <dbReference type="Proteomes" id="UP000001861"/>
    </source>
</evidence>
<feature type="compositionally biased region" description="Polar residues" evidence="5">
    <location>
        <begin position="377"/>
        <end position="390"/>
    </location>
</feature>
<feature type="compositionally biased region" description="Low complexity" evidence="5">
    <location>
        <begin position="234"/>
        <end position="247"/>
    </location>
</feature>
<dbReference type="PROSITE" id="PS00383">
    <property type="entry name" value="TYR_PHOSPHATASE_1"/>
    <property type="match status" value="1"/>
</dbReference>
<name>D6RPR9_COPC7</name>
<reference evidence="8 9" key="1">
    <citation type="journal article" date="2010" name="Proc. Natl. Acad. Sci. U.S.A.">
        <title>Insights into evolution of multicellular fungi from the assembled chromosomes of the mushroom Coprinopsis cinerea (Coprinus cinereus).</title>
        <authorList>
            <person name="Stajich J.E."/>
            <person name="Wilke S.K."/>
            <person name="Ahren D."/>
            <person name="Au C.H."/>
            <person name="Birren B.W."/>
            <person name="Borodovsky M."/>
            <person name="Burns C."/>
            <person name="Canback B."/>
            <person name="Casselton L.A."/>
            <person name="Cheng C.K."/>
            <person name="Deng J."/>
            <person name="Dietrich F.S."/>
            <person name="Fargo D.C."/>
            <person name="Farman M.L."/>
            <person name="Gathman A.C."/>
            <person name="Goldberg J."/>
            <person name="Guigo R."/>
            <person name="Hoegger P.J."/>
            <person name="Hooker J.B."/>
            <person name="Huggins A."/>
            <person name="James T.Y."/>
            <person name="Kamada T."/>
            <person name="Kilaru S."/>
            <person name="Kodira C."/>
            <person name="Kues U."/>
            <person name="Kupfer D."/>
            <person name="Kwan H.S."/>
            <person name="Lomsadze A."/>
            <person name="Li W."/>
            <person name="Lilly W.W."/>
            <person name="Ma L.J."/>
            <person name="Mackey A.J."/>
            <person name="Manning G."/>
            <person name="Martin F."/>
            <person name="Muraguchi H."/>
            <person name="Natvig D.O."/>
            <person name="Palmerini H."/>
            <person name="Ramesh M.A."/>
            <person name="Rehmeyer C.J."/>
            <person name="Roe B.A."/>
            <person name="Shenoy N."/>
            <person name="Stanke M."/>
            <person name="Ter-Hovhannisyan V."/>
            <person name="Tunlid A."/>
            <person name="Velagapudi R."/>
            <person name="Vision T.J."/>
            <person name="Zeng Q."/>
            <person name="Zolan M.E."/>
            <person name="Pukkila P.J."/>
        </authorList>
    </citation>
    <scope>NUCLEOTIDE SEQUENCE [LARGE SCALE GENOMIC DNA]</scope>
    <source>
        <strain evidence="9">Okayama-7 / 130 / ATCC MYA-4618 / FGSC 9003</strain>
    </source>
</reference>
<evidence type="ECO:0000313" key="8">
    <source>
        <dbReference type="EMBL" id="EFI27019.1"/>
    </source>
</evidence>
<dbReference type="CDD" id="cd14498">
    <property type="entry name" value="DSP"/>
    <property type="match status" value="1"/>
</dbReference>
<feature type="region of interest" description="Disordered" evidence="5">
    <location>
        <begin position="212"/>
        <end position="255"/>
    </location>
</feature>
<evidence type="ECO:0000259" key="7">
    <source>
        <dbReference type="PROSITE" id="PS50056"/>
    </source>
</evidence>
<dbReference type="PANTHER" id="PTHR45848:SF4">
    <property type="entry name" value="DUAL SPECIFICITY PROTEIN PHOSPHATASE 12"/>
    <property type="match status" value="1"/>
</dbReference>
<feature type="compositionally biased region" description="Low complexity" evidence="5">
    <location>
        <begin position="212"/>
        <end position="224"/>
    </location>
</feature>
<dbReference type="eggNOG" id="KOG1716">
    <property type="taxonomic scope" value="Eukaryota"/>
</dbReference>
<keyword evidence="4" id="KW-0904">Protein phosphatase</keyword>
<dbReference type="STRING" id="240176.D6RPR9"/>